<comment type="similarity">
    <text evidence="2">Belongs to the EccD/Snm4 family.</text>
</comment>
<feature type="transmembrane region" description="Helical" evidence="7">
    <location>
        <begin position="344"/>
        <end position="361"/>
    </location>
</feature>
<dbReference type="InterPro" id="IPR006707">
    <property type="entry name" value="T7SS_EccD"/>
</dbReference>
<keyword evidence="5 7" id="KW-1133">Transmembrane helix</keyword>
<feature type="transmembrane region" description="Helical" evidence="7">
    <location>
        <begin position="430"/>
        <end position="449"/>
    </location>
</feature>
<feature type="transmembrane region" description="Helical" evidence="7">
    <location>
        <begin position="123"/>
        <end position="145"/>
    </location>
</feature>
<keyword evidence="3" id="KW-1003">Cell membrane</keyword>
<dbReference type="Proteomes" id="UP000033572">
    <property type="component" value="Unassembled WGS sequence"/>
</dbReference>
<dbReference type="NCBIfam" id="TIGR03920">
    <property type="entry name" value="T7SS_EccD"/>
    <property type="match status" value="1"/>
</dbReference>
<dbReference type="InterPro" id="IPR044049">
    <property type="entry name" value="EccD_transm"/>
</dbReference>
<dbReference type="KEGG" id="mfol:DXT68_02525"/>
<proteinExistence type="inferred from homology"/>
<accession>A0A0F0KEJ7</accession>
<name>A0A0F0KEJ7_9MICO</name>
<sequence>MSPQSTAVASSQLVRLSVQWESERIDVGVPGGVPVAEVLPSLTRRLRMLDGASASAGFRLVHADGTPLEADRTLAAQGVQDGDFLVLEQGTAPALAKRYDDLVEAVADAVETNAPSWSAQNSVTTATVVASVLLLLGLVPAVWAWVDSGTIVTAAGAGAAAIVLLICALVMDRTAAPQQATMSLALVSSVYAGAAGYTLLPDADGWGLALVIGGGAMLAFGAVALLALKRQREYSLIPVAVGGMLLVIGAVISWFAAPVAATLAAAMAVAGIAGLGAPWVALASVPLRVVSARDESEVYDAPSHISPEEVARLYARAHRYQVSLRISLCVIVLVATAPVVASGFWGLLLCAVTFIGMFLGTRQVYSRFDIVAVSSGVLAGVALGVTTAILSHPDWIGGLVIGLAAIAVCIIVVVLLNPKTRIRLTRFADFAEWGTIALLLPLAIITGGWF</sequence>
<evidence type="ECO:0000256" key="2">
    <source>
        <dbReference type="ARBA" id="ARBA00006162"/>
    </source>
</evidence>
<feature type="transmembrane region" description="Helical" evidence="7">
    <location>
        <begin position="206"/>
        <end position="228"/>
    </location>
</feature>
<feature type="transmembrane region" description="Helical" evidence="7">
    <location>
        <begin position="183"/>
        <end position="200"/>
    </location>
</feature>
<feature type="transmembrane region" description="Helical" evidence="7">
    <location>
        <begin position="263"/>
        <end position="283"/>
    </location>
</feature>
<dbReference type="RefSeq" id="WP_045254924.1">
    <property type="nucleotide sequence ID" value="NZ_CAKKLS010000040.1"/>
</dbReference>
<dbReference type="GO" id="GO:0005886">
    <property type="term" value="C:plasma membrane"/>
    <property type="evidence" value="ECO:0007669"/>
    <property type="project" value="UniProtKB-SubCell"/>
</dbReference>
<dbReference type="EMBL" id="JYIU01000045">
    <property type="protein sequence ID" value="KJL19337.1"/>
    <property type="molecule type" value="Genomic_DNA"/>
</dbReference>
<evidence type="ECO:0000259" key="8">
    <source>
        <dbReference type="Pfam" id="PF19053"/>
    </source>
</evidence>
<dbReference type="Gene3D" id="3.10.20.90">
    <property type="entry name" value="Phosphatidylinositol 3-kinase Catalytic Subunit, Chain A, domain 1"/>
    <property type="match status" value="1"/>
</dbReference>
<dbReference type="InterPro" id="IPR024962">
    <property type="entry name" value="YukD-like"/>
</dbReference>
<gene>
    <name evidence="9" type="ORF">RN50_02622</name>
</gene>
<evidence type="ECO:0000313" key="10">
    <source>
        <dbReference type="Proteomes" id="UP000033572"/>
    </source>
</evidence>
<comment type="subcellular location">
    <subcellularLocation>
        <location evidence="1">Cell membrane</location>
        <topology evidence="1">Multi-pass membrane protein</topology>
    </subcellularLocation>
</comment>
<feature type="transmembrane region" description="Helical" evidence="7">
    <location>
        <begin position="322"/>
        <end position="338"/>
    </location>
</feature>
<feature type="transmembrane region" description="Helical" evidence="7">
    <location>
        <begin position="151"/>
        <end position="171"/>
    </location>
</feature>
<keyword evidence="10" id="KW-1185">Reference proteome</keyword>
<keyword evidence="4 7" id="KW-0812">Transmembrane</keyword>
<evidence type="ECO:0000256" key="6">
    <source>
        <dbReference type="ARBA" id="ARBA00023136"/>
    </source>
</evidence>
<evidence type="ECO:0000256" key="4">
    <source>
        <dbReference type="ARBA" id="ARBA00022692"/>
    </source>
</evidence>
<evidence type="ECO:0000256" key="1">
    <source>
        <dbReference type="ARBA" id="ARBA00004651"/>
    </source>
</evidence>
<feature type="transmembrane region" description="Helical" evidence="7">
    <location>
        <begin position="395"/>
        <end position="418"/>
    </location>
</feature>
<comment type="caution">
    <text evidence="9">The sequence shown here is derived from an EMBL/GenBank/DDBJ whole genome shotgun (WGS) entry which is preliminary data.</text>
</comment>
<dbReference type="GeneID" id="94443253"/>
<dbReference type="AlphaFoldDB" id="A0A0F0KEJ7"/>
<feature type="domain" description="EccD-like transmembrane" evidence="8">
    <location>
        <begin position="126"/>
        <end position="445"/>
    </location>
</feature>
<protein>
    <recommendedName>
        <fullName evidence="8">EccD-like transmembrane domain-containing protein</fullName>
    </recommendedName>
</protein>
<evidence type="ECO:0000313" key="9">
    <source>
        <dbReference type="EMBL" id="KJL19337.1"/>
    </source>
</evidence>
<dbReference type="Pfam" id="PF08817">
    <property type="entry name" value="YukD"/>
    <property type="match status" value="1"/>
</dbReference>
<keyword evidence="6 7" id="KW-0472">Membrane</keyword>
<feature type="transmembrane region" description="Helical" evidence="7">
    <location>
        <begin position="368"/>
        <end position="389"/>
    </location>
</feature>
<feature type="transmembrane region" description="Helical" evidence="7">
    <location>
        <begin position="235"/>
        <end position="257"/>
    </location>
</feature>
<dbReference type="Pfam" id="PF19053">
    <property type="entry name" value="EccD"/>
    <property type="match status" value="1"/>
</dbReference>
<reference evidence="9 10" key="1">
    <citation type="submission" date="2015-02" db="EMBL/GenBank/DDBJ databases">
        <title>Draft genome sequences of ten Microbacterium spp. with emphasis on heavy metal contaminated environments.</title>
        <authorList>
            <person name="Corretto E."/>
        </authorList>
    </citation>
    <scope>NUCLEOTIDE SEQUENCE [LARGE SCALE GENOMIC DNA]</scope>
    <source>
        <strain evidence="9 10">DSM 12966</strain>
    </source>
</reference>
<organism evidence="9 10">
    <name type="scientific">Microbacterium foliorum</name>
    <dbReference type="NCBI Taxonomy" id="104336"/>
    <lineage>
        <taxon>Bacteria</taxon>
        <taxon>Bacillati</taxon>
        <taxon>Actinomycetota</taxon>
        <taxon>Actinomycetes</taxon>
        <taxon>Micrococcales</taxon>
        <taxon>Microbacteriaceae</taxon>
        <taxon>Microbacterium</taxon>
    </lineage>
</organism>
<evidence type="ECO:0000256" key="5">
    <source>
        <dbReference type="ARBA" id="ARBA00022989"/>
    </source>
</evidence>
<evidence type="ECO:0000256" key="7">
    <source>
        <dbReference type="SAM" id="Phobius"/>
    </source>
</evidence>
<evidence type="ECO:0000256" key="3">
    <source>
        <dbReference type="ARBA" id="ARBA00022475"/>
    </source>
</evidence>
<dbReference type="PATRIC" id="fig|104336.4.peg.2667"/>